<dbReference type="Gene3D" id="3.40.50.10490">
    <property type="entry name" value="Glucose-6-phosphate isomerase like protein, domain 1"/>
    <property type="match status" value="2"/>
</dbReference>
<dbReference type="CDD" id="cd05008">
    <property type="entry name" value="SIS_GlmS_GlmD_1"/>
    <property type="match status" value="1"/>
</dbReference>
<dbReference type="PANTHER" id="PTHR10937:SF8">
    <property type="entry name" value="AMINOTRANSFERASE-RELATED"/>
    <property type="match status" value="1"/>
</dbReference>
<keyword evidence="3" id="KW-0808">Transferase</keyword>
<dbReference type="GO" id="GO:0004360">
    <property type="term" value="F:glutamine-fructose-6-phosphate transaminase (isomerizing) activity"/>
    <property type="evidence" value="ECO:0007669"/>
    <property type="project" value="UniProtKB-EC"/>
</dbReference>
<dbReference type="CDD" id="cd05009">
    <property type="entry name" value="SIS_GlmS_GlmD_2"/>
    <property type="match status" value="1"/>
</dbReference>
<proteinExistence type="predicted"/>
<dbReference type="InterPro" id="IPR035490">
    <property type="entry name" value="GlmS/FrlB_SIS"/>
</dbReference>
<accession>A0ABR6P629</accession>
<keyword evidence="3" id="KW-0032">Aminotransferase</keyword>
<evidence type="ECO:0000256" key="1">
    <source>
        <dbReference type="ARBA" id="ARBA00022737"/>
    </source>
</evidence>
<dbReference type="EC" id="2.6.1.16" evidence="3"/>
<keyword evidence="1" id="KW-0677">Repeat</keyword>
<feature type="domain" description="SIS" evidence="2">
    <location>
        <begin position="201"/>
        <end position="341"/>
    </location>
</feature>
<gene>
    <name evidence="3" type="ORF">HNQ05_002111</name>
</gene>
<dbReference type="PROSITE" id="PS51464">
    <property type="entry name" value="SIS"/>
    <property type="match status" value="2"/>
</dbReference>
<comment type="caution">
    <text evidence="3">The sequence shown here is derived from an EMBL/GenBank/DDBJ whole genome shotgun (WGS) entry which is preliminary data.</text>
</comment>
<dbReference type="Pfam" id="PF01380">
    <property type="entry name" value="SIS"/>
    <property type="match status" value="2"/>
</dbReference>
<evidence type="ECO:0000313" key="4">
    <source>
        <dbReference type="Proteomes" id="UP000587579"/>
    </source>
</evidence>
<dbReference type="PANTHER" id="PTHR10937">
    <property type="entry name" value="GLUCOSAMINE--FRUCTOSE-6-PHOSPHATE AMINOTRANSFERASE, ISOMERIZING"/>
    <property type="match status" value="1"/>
</dbReference>
<sequence length="351" mass="36787">MEDASSPAPSRMFAEALQAPTAAERLLAENAAEVRSLARFLRRRPPTLVQTIARGSSDHAALFGKYLFEVRLGWVTASAAPSVVTVYGARPNLRGALVLALSQSGASEDLVASLKAARASGALTVALVNVEDSPLARAAEVVLPLHAGEEKSVAATKSYLTMLVGLAQLVGAVEEATDLEEALPQLPERMAAAAGSDWSAGLELFAPATDAYVIGRGYAYAAGQEVALKLKETSALHAEAFSTAELLHGPVAIVGPGYPILALAPYDRPYPQVLELLGSLKAKGAELAVAASEPEALGLADAPLPLPGRFHPVLDSVLAVQAFYPFADALARARGHDPDRPRNLHKVTRTR</sequence>
<dbReference type="SUPFAM" id="SSF53697">
    <property type="entry name" value="SIS domain"/>
    <property type="match status" value="1"/>
</dbReference>
<protein>
    <submittedName>
        <fullName evidence="3">Glucosamine--fructose-6-phosphate aminotransferase (Isomerizing)</fullName>
        <ecNumber evidence="3">2.6.1.16</ecNumber>
    </submittedName>
</protein>
<name>A0ABR6P629_9DEIN</name>
<dbReference type="Proteomes" id="UP000587579">
    <property type="component" value="Unassembled WGS sequence"/>
</dbReference>
<keyword evidence="4" id="KW-1185">Reference proteome</keyword>
<dbReference type="InterPro" id="IPR046348">
    <property type="entry name" value="SIS_dom_sf"/>
</dbReference>
<dbReference type="EMBL" id="JACHEZ010000009">
    <property type="protein sequence ID" value="MBB6030717.1"/>
    <property type="molecule type" value="Genomic_DNA"/>
</dbReference>
<feature type="domain" description="SIS" evidence="2">
    <location>
        <begin position="37"/>
        <end position="187"/>
    </location>
</feature>
<dbReference type="InterPro" id="IPR035466">
    <property type="entry name" value="GlmS/AgaS_SIS"/>
</dbReference>
<dbReference type="InterPro" id="IPR001347">
    <property type="entry name" value="SIS_dom"/>
</dbReference>
<evidence type="ECO:0000259" key="2">
    <source>
        <dbReference type="PROSITE" id="PS51464"/>
    </source>
</evidence>
<evidence type="ECO:0000313" key="3">
    <source>
        <dbReference type="EMBL" id="MBB6030717.1"/>
    </source>
</evidence>
<reference evidence="3 4" key="1">
    <citation type="submission" date="2020-08" db="EMBL/GenBank/DDBJ databases">
        <title>Genomic Encyclopedia of Type Strains, Phase IV (KMG-IV): sequencing the most valuable type-strain genomes for metagenomic binning, comparative biology and taxonomic classification.</title>
        <authorList>
            <person name="Goeker M."/>
        </authorList>
    </citation>
    <scope>NUCLEOTIDE SEQUENCE [LARGE SCALE GENOMIC DNA]</scope>
    <source>
        <strain evidence="3 4">DSM 15757</strain>
    </source>
</reference>
<organism evidence="3 4">
    <name type="scientific">Oceanithermus desulfurans</name>
    <dbReference type="NCBI Taxonomy" id="227924"/>
    <lineage>
        <taxon>Bacteria</taxon>
        <taxon>Thermotogati</taxon>
        <taxon>Deinococcota</taxon>
        <taxon>Deinococci</taxon>
        <taxon>Thermales</taxon>
        <taxon>Thermaceae</taxon>
        <taxon>Oceanithermus</taxon>
    </lineage>
</organism>